<dbReference type="EMBL" id="LACB01000013">
    <property type="protein sequence ID" value="KAJ9492348.1"/>
    <property type="molecule type" value="Genomic_DNA"/>
</dbReference>
<reference evidence="1" key="2">
    <citation type="journal article" date="2016" name="Fungal Biol.">
        <title>Ochratoxin A production by Penicillium thymicola.</title>
        <authorList>
            <person name="Nguyen H.D.T."/>
            <person name="McMullin D.R."/>
            <person name="Ponomareva E."/>
            <person name="Riley R."/>
            <person name="Pomraning K.R."/>
            <person name="Baker S.E."/>
            <person name="Seifert K.A."/>
        </authorList>
    </citation>
    <scope>NUCLEOTIDE SEQUENCE</scope>
    <source>
        <strain evidence="1">DAOM 180753</strain>
    </source>
</reference>
<evidence type="ECO:0000313" key="2">
    <source>
        <dbReference type="Proteomes" id="UP001227192"/>
    </source>
</evidence>
<dbReference type="Proteomes" id="UP001227192">
    <property type="component" value="Unassembled WGS sequence"/>
</dbReference>
<comment type="caution">
    <text evidence="1">The sequence shown here is derived from an EMBL/GenBank/DDBJ whole genome shotgun (WGS) entry which is preliminary data.</text>
</comment>
<proteinExistence type="predicted"/>
<organism evidence="1 2">
    <name type="scientific">Penicillium thymicola</name>
    <dbReference type="NCBI Taxonomy" id="293382"/>
    <lineage>
        <taxon>Eukaryota</taxon>
        <taxon>Fungi</taxon>
        <taxon>Dikarya</taxon>
        <taxon>Ascomycota</taxon>
        <taxon>Pezizomycotina</taxon>
        <taxon>Eurotiomycetes</taxon>
        <taxon>Eurotiomycetidae</taxon>
        <taxon>Eurotiales</taxon>
        <taxon>Aspergillaceae</taxon>
        <taxon>Penicillium</taxon>
    </lineage>
</organism>
<protein>
    <submittedName>
        <fullName evidence="1">Uncharacterized protein</fullName>
    </submittedName>
</protein>
<accession>A0AAI9TT66</accession>
<reference evidence="1" key="1">
    <citation type="submission" date="2015-06" db="EMBL/GenBank/DDBJ databases">
        <authorList>
            <person name="Nguyen H."/>
        </authorList>
    </citation>
    <scope>NUCLEOTIDE SEQUENCE</scope>
    <source>
        <strain evidence="1">DAOM 180753</strain>
    </source>
</reference>
<keyword evidence="2" id="KW-1185">Reference proteome</keyword>
<evidence type="ECO:0000313" key="1">
    <source>
        <dbReference type="EMBL" id="KAJ9492348.1"/>
    </source>
</evidence>
<dbReference type="AlphaFoldDB" id="A0AAI9TT66"/>
<sequence length="99" mass="10946">MRHLFIKAVIGCWAGIGLVVYPKSASHVMRYRQAPSEHASPNRVKLYLCLIDQVSIFPANQTEANPPVSPHLLVLPSLSSPLPPRFQAHASPPPFTFPH</sequence>
<name>A0AAI9TT66_PENTH</name>
<gene>
    <name evidence="1" type="ORF">VN97_g867</name>
</gene>